<protein>
    <recommendedName>
        <fullName evidence="4">Secreted protein</fullName>
    </recommendedName>
</protein>
<dbReference type="EMBL" id="JBBHLL010000153">
    <property type="protein sequence ID" value="KAK7812373.1"/>
    <property type="molecule type" value="Genomic_DNA"/>
</dbReference>
<keyword evidence="3" id="KW-1185">Reference proteome</keyword>
<evidence type="ECO:0000256" key="1">
    <source>
        <dbReference type="SAM" id="MobiDB-lite"/>
    </source>
</evidence>
<sequence>MLIGQNARTSWALYTCFLSILTQKRSERESIEIPTRIVPRITTGEGGLEYLSCWGSCVRKTRMCTEGPTASHIWTRSQRISPVTVGGQTGTDPATSASSVTRKDDLIGVQRARHGQSASHGQKRSQGKTHLAPRPLKINGVAWRESCAVGSGPGPQGAGVDKGHAWAGFQCQCSWKPSAAKLSKLTLLRPRPGEQSEECGKLRLREHR</sequence>
<feature type="region of interest" description="Disordered" evidence="1">
    <location>
        <begin position="82"/>
        <end position="135"/>
    </location>
</feature>
<dbReference type="Proteomes" id="UP001488838">
    <property type="component" value="Unassembled WGS sequence"/>
</dbReference>
<comment type="caution">
    <text evidence="2">The sequence shown here is derived from an EMBL/GenBank/DDBJ whole genome shotgun (WGS) entry which is preliminary data.</text>
</comment>
<reference evidence="2 3" key="1">
    <citation type="journal article" date="2023" name="bioRxiv">
        <title>Conserved and derived expression patterns and positive selection on dental genes reveal complex evolutionary context of ever-growing rodent molars.</title>
        <authorList>
            <person name="Calamari Z.T."/>
            <person name="Song A."/>
            <person name="Cohen E."/>
            <person name="Akter M."/>
            <person name="Roy R.D."/>
            <person name="Hallikas O."/>
            <person name="Christensen M.M."/>
            <person name="Li P."/>
            <person name="Marangoni P."/>
            <person name="Jernvall J."/>
            <person name="Klein O.D."/>
        </authorList>
    </citation>
    <scope>NUCLEOTIDE SEQUENCE [LARGE SCALE GENOMIC DNA]</scope>
    <source>
        <strain evidence="2">V071</strain>
    </source>
</reference>
<dbReference type="AlphaFoldDB" id="A0AAW0ICW5"/>
<evidence type="ECO:0008006" key="4">
    <source>
        <dbReference type="Google" id="ProtNLM"/>
    </source>
</evidence>
<feature type="compositionally biased region" description="Polar residues" evidence="1">
    <location>
        <begin position="90"/>
        <end position="100"/>
    </location>
</feature>
<proteinExistence type="predicted"/>
<gene>
    <name evidence="2" type="ORF">U0070_023283</name>
</gene>
<accession>A0AAW0ICW5</accession>
<evidence type="ECO:0000313" key="3">
    <source>
        <dbReference type="Proteomes" id="UP001488838"/>
    </source>
</evidence>
<name>A0AAW0ICW5_MYOGA</name>
<organism evidence="2 3">
    <name type="scientific">Myodes glareolus</name>
    <name type="common">Bank vole</name>
    <name type="synonym">Clethrionomys glareolus</name>
    <dbReference type="NCBI Taxonomy" id="447135"/>
    <lineage>
        <taxon>Eukaryota</taxon>
        <taxon>Metazoa</taxon>
        <taxon>Chordata</taxon>
        <taxon>Craniata</taxon>
        <taxon>Vertebrata</taxon>
        <taxon>Euteleostomi</taxon>
        <taxon>Mammalia</taxon>
        <taxon>Eutheria</taxon>
        <taxon>Euarchontoglires</taxon>
        <taxon>Glires</taxon>
        <taxon>Rodentia</taxon>
        <taxon>Myomorpha</taxon>
        <taxon>Muroidea</taxon>
        <taxon>Cricetidae</taxon>
        <taxon>Arvicolinae</taxon>
        <taxon>Myodes</taxon>
    </lineage>
</organism>
<evidence type="ECO:0000313" key="2">
    <source>
        <dbReference type="EMBL" id="KAK7812373.1"/>
    </source>
</evidence>